<dbReference type="STRING" id="5539.A0A3E2HRK3"/>
<feature type="non-terminal residue" evidence="2">
    <location>
        <position position="1"/>
    </location>
</feature>
<evidence type="ECO:0000256" key="1">
    <source>
        <dbReference type="SAM" id="MobiDB-lite"/>
    </source>
</evidence>
<dbReference type="GO" id="GO:0019901">
    <property type="term" value="F:protein kinase binding"/>
    <property type="evidence" value="ECO:0007669"/>
    <property type="project" value="InterPro"/>
</dbReference>
<dbReference type="Pfam" id="PF08613">
    <property type="entry name" value="Cyclin"/>
    <property type="match status" value="1"/>
</dbReference>
<dbReference type="AlphaFoldDB" id="A0A3E2HRK3"/>
<dbReference type="GO" id="GO:0000307">
    <property type="term" value="C:cyclin-dependent protein kinase holoenzyme complex"/>
    <property type="evidence" value="ECO:0007669"/>
    <property type="project" value="TreeGrafter"/>
</dbReference>
<comment type="caution">
    <text evidence="2">The sequence shown here is derived from an EMBL/GenBank/DDBJ whole genome shotgun (WGS) entry which is preliminary data.</text>
</comment>
<feature type="compositionally biased region" description="Polar residues" evidence="1">
    <location>
        <begin position="58"/>
        <end position="67"/>
    </location>
</feature>
<dbReference type="GO" id="GO:0016538">
    <property type="term" value="F:cyclin-dependent protein serine/threonine kinase regulator activity"/>
    <property type="evidence" value="ECO:0007669"/>
    <property type="project" value="TreeGrafter"/>
</dbReference>
<dbReference type="InterPro" id="IPR013922">
    <property type="entry name" value="Cyclin_PHO80-like"/>
</dbReference>
<sequence>MNCVEDDSPRYTVLHSNSPDSLSTASSTSPSSSSVWSDSASQSSDDSSVSIASDTSETYHPTSSLHLSQADKQDISITSPWLKQQNPSLSGPEVGRHPKRTNTGPSEAKFPPSLARQRDRKIQFVSSLIDTSAKIVEAIWPLSSIVCPSDKGHVLPLKTFIREMLRRSKTSYSTLQVALYYLVLIKPHLPERDFTMEQTSDDHSIRVLQCGRRMFLSALILATKYLQDRNYSASAWSKISGLNTAEINQSEMAFLMAVNFELFIPDTIFQRWADIVLKYSCPKLAEQVVDWKSIIQGLNPEKKQGLIIALDKELSKPNSLVLAPNLLHTAKLMENSKTNTPAESAASDVPMKSSMDCPILRVSKNTQSSLMRASISDQSSDKCSIPPIAITELISNVSSVSHSTVYSIMGCETDDRQNAFDPSQTSGCLQKSIRAMLLSASHWTEDSMKAHAIGMGLGFPT</sequence>
<dbReference type="EMBL" id="NCSJ02000003">
    <property type="protein sequence ID" value="RFU35994.1"/>
    <property type="molecule type" value="Genomic_DNA"/>
</dbReference>
<dbReference type="Gene3D" id="1.10.472.10">
    <property type="entry name" value="Cyclin-like"/>
    <property type="match status" value="1"/>
</dbReference>
<feature type="non-terminal residue" evidence="2">
    <location>
        <position position="461"/>
    </location>
</feature>
<organism evidence="2 3">
    <name type="scientific">Scytalidium lignicola</name>
    <name type="common">Hyphomycete</name>
    <dbReference type="NCBI Taxonomy" id="5539"/>
    <lineage>
        <taxon>Eukaryota</taxon>
        <taxon>Fungi</taxon>
        <taxon>Dikarya</taxon>
        <taxon>Ascomycota</taxon>
        <taxon>Pezizomycotina</taxon>
        <taxon>Leotiomycetes</taxon>
        <taxon>Leotiomycetes incertae sedis</taxon>
        <taxon>Scytalidium</taxon>
    </lineage>
</organism>
<dbReference type="PANTHER" id="PTHR15615">
    <property type="match status" value="1"/>
</dbReference>
<dbReference type="Proteomes" id="UP000258309">
    <property type="component" value="Unassembled WGS sequence"/>
</dbReference>
<reference evidence="2 3" key="1">
    <citation type="submission" date="2018-05" db="EMBL/GenBank/DDBJ databases">
        <title>Draft genome sequence of Scytalidium lignicola DSM 105466, a ubiquitous saprotrophic fungus.</title>
        <authorList>
            <person name="Buettner E."/>
            <person name="Gebauer A.M."/>
            <person name="Hofrichter M."/>
            <person name="Liers C."/>
            <person name="Kellner H."/>
        </authorList>
    </citation>
    <scope>NUCLEOTIDE SEQUENCE [LARGE SCALE GENOMIC DNA]</scope>
    <source>
        <strain evidence="2 3">DSM 105466</strain>
    </source>
</reference>
<name>A0A3E2HRK3_SCYLI</name>
<feature type="compositionally biased region" description="Low complexity" evidence="1">
    <location>
        <begin position="16"/>
        <end position="56"/>
    </location>
</feature>
<keyword evidence="3" id="KW-1185">Reference proteome</keyword>
<feature type="region of interest" description="Disordered" evidence="1">
    <location>
        <begin position="1"/>
        <end position="70"/>
    </location>
</feature>
<feature type="region of interest" description="Disordered" evidence="1">
    <location>
        <begin position="82"/>
        <end position="114"/>
    </location>
</feature>
<dbReference type="GO" id="GO:0005634">
    <property type="term" value="C:nucleus"/>
    <property type="evidence" value="ECO:0007669"/>
    <property type="project" value="TreeGrafter"/>
</dbReference>
<dbReference type="CDD" id="cd20557">
    <property type="entry name" value="CYCLIN_ScPCL1-like"/>
    <property type="match status" value="1"/>
</dbReference>
<evidence type="ECO:0008006" key="4">
    <source>
        <dbReference type="Google" id="ProtNLM"/>
    </source>
</evidence>
<accession>A0A3E2HRK3</accession>
<evidence type="ECO:0000313" key="2">
    <source>
        <dbReference type="EMBL" id="RFU35994.1"/>
    </source>
</evidence>
<dbReference type="PANTHER" id="PTHR15615:SF36">
    <property type="entry name" value="PHO85 CYCLIN-5"/>
    <property type="match status" value="1"/>
</dbReference>
<evidence type="ECO:0000313" key="3">
    <source>
        <dbReference type="Proteomes" id="UP000258309"/>
    </source>
</evidence>
<protein>
    <recommendedName>
        <fullName evidence="4">Cyclin N-terminal domain-containing protein</fullName>
    </recommendedName>
</protein>
<gene>
    <name evidence="2" type="ORF">B7463_g382</name>
</gene>
<dbReference type="OrthoDB" id="286814at2759"/>
<proteinExistence type="predicted"/>